<feature type="transmembrane region" description="Helical" evidence="4">
    <location>
        <begin position="584"/>
        <end position="603"/>
    </location>
</feature>
<organism evidence="6 7">
    <name type="scientific">Hymenoscyphus fraxineus</name>
    <dbReference type="NCBI Taxonomy" id="746836"/>
    <lineage>
        <taxon>Eukaryota</taxon>
        <taxon>Fungi</taxon>
        <taxon>Dikarya</taxon>
        <taxon>Ascomycota</taxon>
        <taxon>Pezizomycotina</taxon>
        <taxon>Leotiomycetes</taxon>
        <taxon>Helotiales</taxon>
        <taxon>Helotiaceae</taxon>
        <taxon>Hymenoscyphus</taxon>
    </lineage>
</organism>
<comment type="caution">
    <text evidence="6">The sequence shown here is derived from an EMBL/GenBank/DDBJ whole genome shotgun (WGS) entry which is preliminary data.</text>
</comment>
<dbReference type="GO" id="GO:0044283">
    <property type="term" value="P:small molecule biosynthetic process"/>
    <property type="evidence" value="ECO:0007669"/>
    <property type="project" value="UniProtKB-ARBA"/>
</dbReference>
<dbReference type="OrthoDB" id="6499973at2759"/>
<keyword evidence="4" id="KW-1133">Transmembrane helix</keyword>
<dbReference type="InterPro" id="IPR005123">
    <property type="entry name" value="Oxoglu/Fe-dep_dioxygenase_dom"/>
</dbReference>
<dbReference type="AlphaFoldDB" id="A0A9N9KKS6"/>
<evidence type="ECO:0000256" key="2">
    <source>
        <dbReference type="ARBA" id="ARBA00006727"/>
    </source>
</evidence>
<reference evidence="6" key="1">
    <citation type="submission" date="2021-07" db="EMBL/GenBank/DDBJ databases">
        <authorList>
            <person name="Durling M."/>
        </authorList>
    </citation>
    <scope>NUCLEOTIDE SEQUENCE</scope>
</reference>
<feature type="transmembrane region" description="Helical" evidence="4">
    <location>
        <begin position="695"/>
        <end position="716"/>
    </location>
</feature>
<keyword evidence="7" id="KW-1185">Reference proteome</keyword>
<feature type="transmembrane region" description="Helical" evidence="4">
    <location>
        <begin position="656"/>
        <end position="689"/>
    </location>
</feature>
<dbReference type="InterPro" id="IPR026992">
    <property type="entry name" value="DIOX_N"/>
</dbReference>
<feature type="region of interest" description="Disordered" evidence="3">
    <location>
        <begin position="399"/>
        <end position="418"/>
    </location>
</feature>
<feature type="transmembrane region" description="Helical" evidence="4">
    <location>
        <begin position="821"/>
        <end position="840"/>
    </location>
</feature>
<feature type="transmembrane region" description="Helical" evidence="4">
    <location>
        <begin position="788"/>
        <end position="809"/>
    </location>
</feature>
<evidence type="ECO:0000256" key="3">
    <source>
        <dbReference type="SAM" id="MobiDB-lite"/>
    </source>
</evidence>
<evidence type="ECO:0000256" key="1">
    <source>
        <dbReference type="ARBA" id="ARBA00004141"/>
    </source>
</evidence>
<dbReference type="SUPFAM" id="SSF103473">
    <property type="entry name" value="MFS general substrate transporter"/>
    <property type="match status" value="1"/>
</dbReference>
<evidence type="ECO:0000259" key="5">
    <source>
        <dbReference type="PROSITE" id="PS51471"/>
    </source>
</evidence>
<comment type="subcellular location">
    <subcellularLocation>
        <location evidence="1">Membrane</location>
        <topology evidence="1">Multi-pass membrane protein</topology>
    </subcellularLocation>
</comment>
<dbReference type="GO" id="GO:0022857">
    <property type="term" value="F:transmembrane transporter activity"/>
    <property type="evidence" value="ECO:0007669"/>
    <property type="project" value="InterPro"/>
</dbReference>
<dbReference type="Proteomes" id="UP000696280">
    <property type="component" value="Unassembled WGS sequence"/>
</dbReference>
<gene>
    <name evidence="6" type="ORF">HYFRA_00002203</name>
</gene>
<feature type="transmembrane region" description="Helical" evidence="4">
    <location>
        <begin position="548"/>
        <end position="572"/>
    </location>
</feature>
<protein>
    <recommendedName>
        <fullName evidence="5">Fe2OG dioxygenase domain-containing protein</fullName>
    </recommendedName>
</protein>
<dbReference type="InterPro" id="IPR036259">
    <property type="entry name" value="MFS_trans_sf"/>
</dbReference>
<dbReference type="EMBL" id="CAJVRL010000001">
    <property type="protein sequence ID" value="CAG8949074.1"/>
    <property type="molecule type" value="Genomic_DNA"/>
</dbReference>
<feature type="transmembrane region" description="Helical" evidence="4">
    <location>
        <begin position="523"/>
        <end position="542"/>
    </location>
</feature>
<accession>A0A9N9KKS6</accession>
<feature type="transmembrane region" description="Helical" evidence="4">
    <location>
        <begin position="498"/>
        <end position="516"/>
    </location>
</feature>
<dbReference type="PANTHER" id="PTHR11360">
    <property type="entry name" value="MONOCARBOXYLATE TRANSPORTER"/>
    <property type="match status" value="1"/>
</dbReference>
<feature type="domain" description="Fe2OG dioxygenase" evidence="5">
    <location>
        <begin position="171"/>
        <end position="277"/>
    </location>
</feature>
<dbReference type="InterPro" id="IPR011701">
    <property type="entry name" value="MFS"/>
</dbReference>
<dbReference type="Gene3D" id="1.20.1250.20">
    <property type="entry name" value="MFS general substrate transporter like domains"/>
    <property type="match status" value="2"/>
</dbReference>
<feature type="transmembrane region" description="Helical" evidence="4">
    <location>
        <begin position="749"/>
        <end position="776"/>
    </location>
</feature>
<dbReference type="InterPro" id="IPR050327">
    <property type="entry name" value="Proton-linked_MCT"/>
</dbReference>
<dbReference type="PANTHER" id="PTHR11360:SF130">
    <property type="entry name" value="MAJOR FACILITATOR SUPERFAMILY (MFS) PROFILE DOMAIN-CONTAINING PROTEIN-RELATED"/>
    <property type="match status" value="1"/>
</dbReference>
<dbReference type="SUPFAM" id="SSF51197">
    <property type="entry name" value="Clavaminate synthase-like"/>
    <property type="match status" value="1"/>
</dbReference>
<comment type="similarity">
    <text evidence="2">Belongs to the major facilitator superfamily. Monocarboxylate porter (TC 2.A.1.13) family.</text>
</comment>
<dbReference type="Pfam" id="PF14226">
    <property type="entry name" value="DIOX_N"/>
    <property type="match status" value="1"/>
</dbReference>
<dbReference type="PROSITE" id="PS51471">
    <property type="entry name" value="FE2OG_OXY"/>
    <property type="match status" value="1"/>
</dbReference>
<dbReference type="InterPro" id="IPR044861">
    <property type="entry name" value="IPNS-like_FE2OG_OXY"/>
</dbReference>
<evidence type="ECO:0000256" key="4">
    <source>
        <dbReference type="SAM" id="Phobius"/>
    </source>
</evidence>
<dbReference type="InterPro" id="IPR027443">
    <property type="entry name" value="IPNS-like_sf"/>
</dbReference>
<dbReference type="GO" id="GO:0016020">
    <property type="term" value="C:membrane"/>
    <property type="evidence" value="ECO:0007669"/>
    <property type="project" value="UniProtKB-SubCell"/>
</dbReference>
<feature type="transmembrane region" description="Helical" evidence="4">
    <location>
        <begin position="615"/>
        <end position="635"/>
    </location>
</feature>
<evidence type="ECO:0000313" key="6">
    <source>
        <dbReference type="EMBL" id="CAG8949074.1"/>
    </source>
</evidence>
<dbReference type="Pfam" id="PF03171">
    <property type="entry name" value="2OG-FeII_Oxy"/>
    <property type="match status" value="1"/>
</dbReference>
<keyword evidence="4" id="KW-0472">Membrane</keyword>
<dbReference type="Pfam" id="PF07690">
    <property type="entry name" value="MFS_1"/>
    <property type="match status" value="1"/>
</dbReference>
<name>A0A9N9KKS6_9HELO</name>
<dbReference type="Gene3D" id="2.60.120.330">
    <property type="entry name" value="B-lactam Antibiotic, Isopenicillin N Synthase, Chain"/>
    <property type="match status" value="1"/>
</dbReference>
<evidence type="ECO:0000313" key="7">
    <source>
        <dbReference type="Proteomes" id="UP000696280"/>
    </source>
</evidence>
<keyword evidence="4" id="KW-0812">Transmembrane</keyword>
<proteinExistence type="inferred from homology"/>
<sequence length="850" mass="94461">MAVTTEPIIVSTSLPTIHLDLLRAENISESKKLLGACRNQGFFYLDLTSDPKLCKIWEDMLERMKHYFNQSLEVKMQDARGSDNYGYIPVGTEAGSKPNSKDGYETLKFSRREFLKGSSDLTTSIRSESDFFFSWIKEANTITLMILSRLSTQLGLKGSSRFEVDHADLEPSLSTLVLLHYPKHDEITSSSNVGHLKHTDVSSLTFLLVEQWGLQFLSPETKRWEFLAPKPGHAVVNVGDYLRFRSGDELSSIVHRVVPLKEMQEEDRYSIAYFFRPNDDASFNDSTGKRWTVKEWHDFKFDVFRSPDTLDAKGQFLTGMMEEKKRVQFHILVYDCERYQQECISRNKFICLLDLLKKEGYLGHQMIQGDHTSMTEKRDFEASPDVVIDSQEATPKEGSLTALSRHATIPDGKDPGIPPDGGATAWKQVLAGHLIVLITWLVRPLLSARLVSARAPKHLILQINDEILLTWCRGFMNAFGVFQTYYVDFLGRSESDVSWIGTIQIFLTWSLGTFTGRLTDAGYFRSVFITGSVFSVLGLFMASISTQYWQIFLAQGVCCGVGNGFLFCPMLAVASTYFSKKKPIAIGICACGGATGGLIFPAMVQQLIPSVGYGWTMRAMGFVALACLVICNILARPRLPPRETGPILELNAFTELPYALFAISMFFVFWGIYFASFYLGSFGVAIINIPEKESINLLLVLNGVGIIGRTLPAFVANQYAGPMNVLLLVTIASSICSYAMIGVKSRGGFYAWTVIYGIVGNAVQGMFPVVLGSLTADKDSKKAGVRMGMMFTIVSFAVLTGPPITGVLITSDNGRYVHAQVFAASSMLLGFFILCGARFVRSGKTVFCKI</sequence>
<feature type="transmembrane region" description="Helical" evidence="4">
    <location>
        <begin position="723"/>
        <end position="743"/>
    </location>
</feature>